<organism evidence="3 4">
    <name type="scientific">Papaver nudicaule</name>
    <name type="common">Iceland poppy</name>
    <dbReference type="NCBI Taxonomy" id="74823"/>
    <lineage>
        <taxon>Eukaryota</taxon>
        <taxon>Viridiplantae</taxon>
        <taxon>Streptophyta</taxon>
        <taxon>Embryophyta</taxon>
        <taxon>Tracheophyta</taxon>
        <taxon>Spermatophyta</taxon>
        <taxon>Magnoliopsida</taxon>
        <taxon>Ranunculales</taxon>
        <taxon>Papaveraceae</taxon>
        <taxon>Papaveroideae</taxon>
        <taxon>Papaver</taxon>
    </lineage>
</organism>
<dbReference type="Proteomes" id="UP001177140">
    <property type="component" value="Unassembled WGS sequence"/>
</dbReference>
<name>A0AA41VZE5_PAPNU</name>
<dbReference type="EMBL" id="JAJJMA010324890">
    <property type="protein sequence ID" value="MCL7050207.1"/>
    <property type="molecule type" value="Genomic_DNA"/>
</dbReference>
<comment type="similarity">
    <text evidence="1 2">Belongs to the glycosyl hydrolase 1 family.</text>
</comment>
<evidence type="ECO:0000256" key="1">
    <source>
        <dbReference type="ARBA" id="ARBA00010838"/>
    </source>
</evidence>
<keyword evidence="4" id="KW-1185">Reference proteome</keyword>
<dbReference type="SUPFAM" id="SSF51445">
    <property type="entry name" value="(Trans)glycosidases"/>
    <property type="match status" value="1"/>
</dbReference>
<accession>A0AA41VZE5</accession>
<proteinExistence type="inferred from homology"/>
<sequence length="429" mass="48610">MVDTGLDAYRFSISWSRLIPNGRGPVNPKGLEYYNNLINELINHGIQAHVTVFHYDTPQSLEDEYGGWLSRKIVKDFTTYADVCFKEFGDRVSTWTTINEANVFVLRTYNLGILPPQRCSFPFGAINCTSGNSTTEPYIAAHNILLAHASAARLYKNKYQDKQHGVIGINLGSYGYSPLTNSTEDIAATQRANDFFVGWFANPSVYGDYPESMKRNVGSRLPSFTPYEAKLVKGSCDFFGVNHYKTFKIKDNPESLKIQQRDFTLDMAALQISDWSPDGSSAGLLPGVLPVAPSGLKRSLEYFKQAYGNPPMYVHENGQISYREAPDISTNDTARVTYLKAYIGATLDALRNGCNTKGYFTWSFLDLFEFSKGYTASYGLYYIDFYNDMDLKRHPKFSAHWYSSFLKGRKNERNFLTRSTTYEVSHFSQ</sequence>
<evidence type="ECO:0008006" key="5">
    <source>
        <dbReference type="Google" id="ProtNLM"/>
    </source>
</evidence>
<dbReference type="InterPro" id="IPR001360">
    <property type="entry name" value="Glyco_hydro_1"/>
</dbReference>
<gene>
    <name evidence="3" type="ORF">MKW94_008017</name>
</gene>
<dbReference type="GO" id="GO:0005975">
    <property type="term" value="P:carbohydrate metabolic process"/>
    <property type="evidence" value="ECO:0007669"/>
    <property type="project" value="InterPro"/>
</dbReference>
<dbReference type="Gene3D" id="3.20.20.80">
    <property type="entry name" value="Glycosidases"/>
    <property type="match status" value="1"/>
</dbReference>
<dbReference type="FunFam" id="3.20.20.80:FF:000041">
    <property type="entry name" value="Beta-glucosidase 7"/>
    <property type="match status" value="1"/>
</dbReference>
<dbReference type="Pfam" id="PF00232">
    <property type="entry name" value="Glyco_hydro_1"/>
    <property type="match status" value="1"/>
</dbReference>
<evidence type="ECO:0000313" key="3">
    <source>
        <dbReference type="EMBL" id="MCL7050207.1"/>
    </source>
</evidence>
<dbReference type="PANTHER" id="PTHR10353">
    <property type="entry name" value="GLYCOSYL HYDROLASE"/>
    <property type="match status" value="1"/>
</dbReference>
<dbReference type="PRINTS" id="PR00131">
    <property type="entry name" value="GLHYDRLASE1"/>
</dbReference>
<evidence type="ECO:0000313" key="4">
    <source>
        <dbReference type="Proteomes" id="UP001177140"/>
    </source>
</evidence>
<dbReference type="PANTHER" id="PTHR10353:SF29">
    <property type="entry name" value="BETA-GLUCOSIDASE 11"/>
    <property type="match status" value="1"/>
</dbReference>
<evidence type="ECO:0000256" key="2">
    <source>
        <dbReference type="RuleBase" id="RU003690"/>
    </source>
</evidence>
<comment type="caution">
    <text evidence="3">The sequence shown here is derived from an EMBL/GenBank/DDBJ whole genome shotgun (WGS) entry which is preliminary data.</text>
</comment>
<reference evidence="3" key="1">
    <citation type="submission" date="2022-03" db="EMBL/GenBank/DDBJ databases">
        <title>A functionally conserved STORR gene fusion in Papaver species that diverged 16.8 million years ago.</title>
        <authorList>
            <person name="Catania T."/>
        </authorList>
    </citation>
    <scope>NUCLEOTIDE SEQUENCE</scope>
    <source>
        <strain evidence="3">S-191538</strain>
    </source>
</reference>
<dbReference type="GO" id="GO:0008422">
    <property type="term" value="F:beta-glucosidase activity"/>
    <property type="evidence" value="ECO:0007669"/>
    <property type="project" value="TreeGrafter"/>
</dbReference>
<dbReference type="AlphaFoldDB" id="A0AA41VZE5"/>
<protein>
    <recommendedName>
        <fullName evidence="5">Beta-glucosidase</fullName>
    </recommendedName>
</protein>
<dbReference type="InterPro" id="IPR017853">
    <property type="entry name" value="GH"/>
</dbReference>